<dbReference type="EC" id="4.2.1.1" evidence="2"/>
<keyword evidence="9" id="KW-1185">Reference proteome</keyword>
<keyword evidence="3 7" id="KW-0479">Metal-binding</keyword>
<evidence type="ECO:0000256" key="2">
    <source>
        <dbReference type="ARBA" id="ARBA00012925"/>
    </source>
</evidence>
<comment type="similarity">
    <text evidence="1">Belongs to the beta-class carbonic anhydrase family.</text>
</comment>
<accession>A0A0A8K0M9</accession>
<dbReference type="Pfam" id="PF00484">
    <property type="entry name" value="Pro_CA"/>
    <property type="match status" value="1"/>
</dbReference>
<dbReference type="EMBL" id="AP014648">
    <property type="protein sequence ID" value="BAQ15559.1"/>
    <property type="molecule type" value="Genomic_DNA"/>
</dbReference>
<dbReference type="HOGENOM" id="CLU_053879_5_3_5"/>
<feature type="binding site" evidence="7">
    <location>
        <position position="103"/>
    </location>
    <ligand>
        <name>Zn(2+)</name>
        <dbReference type="ChEBI" id="CHEBI:29105"/>
    </ligand>
</feature>
<dbReference type="InterPro" id="IPR001765">
    <property type="entry name" value="Carbonic_anhydrase"/>
</dbReference>
<evidence type="ECO:0000256" key="6">
    <source>
        <dbReference type="ARBA" id="ARBA00048348"/>
    </source>
</evidence>
<dbReference type="SMART" id="SM00947">
    <property type="entry name" value="Pro_CA"/>
    <property type="match status" value="1"/>
</dbReference>
<gene>
    <name evidence="8" type="ORF">GL4_0088</name>
</gene>
<dbReference type="InterPro" id="IPR045066">
    <property type="entry name" value="Beta_CA_cladeB"/>
</dbReference>
<dbReference type="GO" id="GO:0004089">
    <property type="term" value="F:carbonate dehydratase activity"/>
    <property type="evidence" value="ECO:0007669"/>
    <property type="project" value="UniProtKB-EC"/>
</dbReference>
<keyword evidence="4 7" id="KW-0862">Zinc</keyword>
<proteinExistence type="inferred from homology"/>
<organism evidence="8 9">
    <name type="scientific">Methyloceanibacter caenitepidi</name>
    <dbReference type="NCBI Taxonomy" id="1384459"/>
    <lineage>
        <taxon>Bacteria</taxon>
        <taxon>Pseudomonadati</taxon>
        <taxon>Pseudomonadota</taxon>
        <taxon>Alphaproteobacteria</taxon>
        <taxon>Hyphomicrobiales</taxon>
        <taxon>Hyphomicrobiaceae</taxon>
        <taxon>Methyloceanibacter</taxon>
    </lineage>
</organism>
<sequence length="212" mass="22937">MLTKKLLDGYWRFRNDSHPADKGRYEQLASLGQAPTALVVACCDSRVDVSAIFGAGPGDLFIVRNVANLVPPFQPDGKFHGTSAAVEYAATVLKVPNIIVLGHSHCGGMAAYRDKLKGKPDDTDFIGTWLTQLDGLDVKKSDIERHGEETAFELAGVRQSLSNLRMFDAVREKEAAGMLALHGLHFDIGSGVVLALDEDTDTFAPLPETVEV</sequence>
<evidence type="ECO:0000256" key="7">
    <source>
        <dbReference type="PIRSR" id="PIRSR601765-1"/>
    </source>
</evidence>
<evidence type="ECO:0000256" key="4">
    <source>
        <dbReference type="ARBA" id="ARBA00022833"/>
    </source>
</evidence>
<name>A0A0A8K0M9_9HYPH</name>
<evidence type="ECO:0000313" key="9">
    <source>
        <dbReference type="Proteomes" id="UP000031643"/>
    </source>
</evidence>
<evidence type="ECO:0000256" key="1">
    <source>
        <dbReference type="ARBA" id="ARBA00006217"/>
    </source>
</evidence>
<dbReference type="CDD" id="cd00884">
    <property type="entry name" value="beta_CA_cladeB"/>
    <property type="match status" value="1"/>
</dbReference>
<comment type="catalytic activity">
    <reaction evidence="6">
        <text>hydrogencarbonate + H(+) = CO2 + H2O</text>
        <dbReference type="Rhea" id="RHEA:10748"/>
        <dbReference type="ChEBI" id="CHEBI:15377"/>
        <dbReference type="ChEBI" id="CHEBI:15378"/>
        <dbReference type="ChEBI" id="CHEBI:16526"/>
        <dbReference type="ChEBI" id="CHEBI:17544"/>
        <dbReference type="EC" id="4.2.1.1"/>
    </reaction>
</comment>
<feature type="binding site" evidence="7">
    <location>
        <position position="44"/>
    </location>
    <ligand>
        <name>Zn(2+)</name>
        <dbReference type="ChEBI" id="CHEBI:29105"/>
    </ligand>
</feature>
<dbReference type="AlphaFoldDB" id="A0A0A8K0M9"/>
<dbReference type="GO" id="GO:0008270">
    <property type="term" value="F:zinc ion binding"/>
    <property type="evidence" value="ECO:0007669"/>
    <property type="project" value="InterPro"/>
</dbReference>
<dbReference type="SUPFAM" id="SSF53056">
    <property type="entry name" value="beta-carbonic anhydrase, cab"/>
    <property type="match status" value="1"/>
</dbReference>
<keyword evidence="5 8" id="KW-0456">Lyase</keyword>
<feature type="binding site" evidence="7">
    <location>
        <position position="42"/>
    </location>
    <ligand>
        <name>Zn(2+)</name>
        <dbReference type="ChEBI" id="CHEBI:29105"/>
    </ligand>
</feature>
<dbReference type="InterPro" id="IPR036874">
    <property type="entry name" value="Carbonic_anhydrase_sf"/>
</dbReference>
<evidence type="ECO:0000256" key="3">
    <source>
        <dbReference type="ARBA" id="ARBA00022723"/>
    </source>
</evidence>
<dbReference type="Gene3D" id="3.40.1050.10">
    <property type="entry name" value="Carbonic anhydrase"/>
    <property type="match status" value="1"/>
</dbReference>
<dbReference type="STRING" id="1384459.GL4_0088"/>
<evidence type="ECO:0000313" key="8">
    <source>
        <dbReference type="EMBL" id="BAQ15559.1"/>
    </source>
</evidence>
<reference evidence="8 9" key="1">
    <citation type="submission" date="2014-09" db="EMBL/GenBank/DDBJ databases">
        <title>Genome sequencing of Methyloceanibacter caenitepidi Gela4.</title>
        <authorList>
            <person name="Takeuchi M."/>
            <person name="Susumu S."/>
            <person name="Kamagata Y."/>
            <person name="Oshima K."/>
            <person name="Hattori M."/>
            <person name="Iwasaki W."/>
        </authorList>
    </citation>
    <scope>NUCLEOTIDE SEQUENCE [LARGE SCALE GENOMIC DNA]</scope>
    <source>
        <strain evidence="8 9">Gela4</strain>
    </source>
</reference>
<dbReference type="PANTHER" id="PTHR11002:SF76">
    <property type="entry name" value="CARBONIC ANHYDRASE"/>
    <property type="match status" value="1"/>
</dbReference>
<dbReference type="Proteomes" id="UP000031643">
    <property type="component" value="Chromosome"/>
</dbReference>
<feature type="binding site" evidence="7">
    <location>
        <position position="106"/>
    </location>
    <ligand>
        <name>Zn(2+)</name>
        <dbReference type="ChEBI" id="CHEBI:29105"/>
    </ligand>
</feature>
<dbReference type="KEGG" id="mcg:GL4_0088"/>
<dbReference type="RefSeq" id="WP_045363331.1">
    <property type="nucleotide sequence ID" value="NZ_AP014648.1"/>
</dbReference>
<dbReference type="PANTHER" id="PTHR11002">
    <property type="entry name" value="CARBONIC ANHYDRASE"/>
    <property type="match status" value="1"/>
</dbReference>
<protein>
    <recommendedName>
        <fullName evidence="2">carbonic anhydrase</fullName>
        <ecNumber evidence="2">4.2.1.1</ecNumber>
    </recommendedName>
</protein>
<evidence type="ECO:0000256" key="5">
    <source>
        <dbReference type="ARBA" id="ARBA00023239"/>
    </source>
</evidence>
<comment type="cofactor">
    <cofactor evidence="7">
        <name>Zn(2+)</name>
        <dbReference type="ChEBI" id="CHEBI:29105"/>
    </cofactor>
    <text evidence="7">Binds 1 zinc ion per subunit.</text>
</comment>